<sequence length="509" mass="56206">MGNYENQHSNAYSKFFVVNSERNELKHVSPILIHKTIISVVGEVKSVKKLNSGNLLIEVLNAKQCENMLKLEKIGNIAVKVTPHRTLNHSRGVISESEFQRDLEDDLLDCLKDQKVIAVRRITIKRNNQNFPTKHLILTFNTPVLPKSVKIAYINCPVRHFIPNPLRCFKCQRFGHTITACRGKQICARCSLPDHDSNNCSSTTPKCYNCNGEHPAFSRSCPRYKLEKEIQTVKITKNISFQEARKIVTERTPKPGLSYSSALNSVVSPLDPSNLQNPRLASAIINTPTVALMNNPPADSELITIKKSEWLSLLAIKKSWDEAASSSSVANTGSSAMKFNSTIESSSSVSETCAIPPVLSIAQPTLTCSTVGNSESRPENPIAPVSNSSNVKTTSNKTPSTTNSISSSKSNSSPLKLNVKTNRKIKKQSKKSNELEKAKESKSAKRARILAAKRDQDVSQRSPSRKDFLKDSLQVDNNEDDSDSDSLLKFHPSEDGMSTSEVDDILPSS</sequence>
<dbReference type="SMART" id="SM00343">
    <property type="entry name" value="ZnF_C2HC"/>
    <property type="match status" value="3"/>
</dbReference>
<feature type="compositionally biased region" description="Basic and acidic residues" evidence="1">
    <location>
        <begin position="452"/>
        <end position="470"/>
    </location>
</feature>
<feature type="compositionally biased region" description="Low complexity" evidence="1">
    <location>
        <begin position="386"/>
        <end position="420"/>
    </location>
</feature>
<dbReference type="Proteomes" id="UP000499080">
    <property type="component" value="Unassembled WGS sequence"/>
</dbReference>
<feature type="domain" description="CCHC-type" evidence="2">
    <location>
        <begin position="186"/>
        <end position="202"/>
    </location>
</feature>
<dbReference type="GO" id="GO:0008270">
    <property type="term" value="F:zinc ion binding"/>
    <property type="evidence" value="ECO:0007669"/>
    <property type="project" value="InterPro"/>
</dbReference>
<feature type="region of interest" description="Disordered" evidence="1">
    <location>
        <begin position="370"/>
        <end position="509"/>
    </location>
</feature>
<name>A0A4Y2N597_ARAVE</name>
<evidence type="ECO:0000313" key="4">
    <source>
        <dbReference type="Proteomes" id="UP000499080"/>
    </source>
</evidence>
<reference evidence="3 4" key="1">
    <citation type="journal article" date="2019" name="Sci. Rep.">
        <title>Orb-weaving spider Araneus ventricosus genome elucidates the spidroin gene catalogue.</title>
        <authorList>
            <person name="Kono N."/>
            <person name="Nakamura H."/>
            <person name="Ohtoshi R."/>
            <person name="Moran D.A.P."/>
            <person name="Shinohara A."/>
            <person name="Yoshida Y."/>
            <person name="Fujiwara M."/>
            <person name="Mori M."/>
            <person name="Tomita M."/>
            <person name="Arakawa K."/>
        </authorList>
    </citation>
    <scope>NUCLEOTIDE SEQUENCE [LARGE SCALE GENOMIC DNA]</scope>
</reference>
<proteinExistence type="predicted"/>
<dbReference type="EMBL" id="BGPR01008432">
    <property type="protein sequence ID" value="GBN33784.1"/>
    <property type="molecule type" value="Genomic_DNA"/>
</dbReference>
<evidence type="ECO:0000313" key="3">
    <source>
        <dbReference type="EMBL" id="GBN33784.1"/>
    </source>
</evidence>
<evidence type="ECO:0000259" key="2">
    <source>
        <dbReference type="SMART" id="SM00343"/>
    </source>
</evidence>
<dbReference type="SUPFAM" id="SSF57756">
    <property type="entry name" value="Retrovirus zinc finger-like domains"/>
    <property type="match status" value="1"/>
</dbReference>
<organism evidence="3 4">
    <name type="scientific">Araneus ventricosus</name>
    <name type="common">Orbweaver spider</name>
    <name type="synonym">Epeira ventricosa</name>
    <dbReference type="NCBI Taxonomy" id="182803"/>
    <lineage>
        <taxon>Eukaryota</taxon>
        <taxon>Metazoa</taxon>
        <taxon>Ecdysozoa</taxon>
        <taxon>Arthropoda</taxon>
        <taxon>Chelicerata</taxon>
        <taxon>Arachnida</taxon>
        <taxon>Araneae</taxon>
        <taxon>Araneomorphae</taxon>
        <taxon>Entelegynae</taxon>
        <taxon>Araneoidea</taxon>
        <taxon>Araneidae</taxon>
        <taxon>Araneus</taxon>
    </lineage>
</organism>
<feature type="domain" description="CCHC-type" evidence="2">
    <location>
        <begin position="206"/>
        <end position="223"/>
    </location>
</feature>
<dbReference type="InterPro" id="IPR001878">
    <property type="entry name" value="Znf_CCHC"/>
</dbReference>
<dbReference type="OrthoDB" id="4230923at2759"/>
<feature type="domain" description="CCHC-type" evidence="2">
    <location>
        <begin position="167"/>
        <end position="183"/>
    </location>
</feature>
<dbReference type="InterPro" id="IPR036875">
    <property type="entry name" value="Znf_CCHC_sf"/>
</dbReference>
<feature type="compositionally biased region" description="Basic residues" evidence="1">
    <location>
        <begin position="421"/>
        <end position="430"/>
    </location>
</feature>
<evidence type="ECO:0000256" key="1">
    <source>
        <dbReference type="SAM" id="MobiDB-lite"/>
    </source>
</evidence>
<feature type="compositionally biased region" description="Basic and acidic residues" evidence="1">
    <location>
        <begin position="431"/>
        <end position="443"/>
    </location>
</feature>
<gene>
    <name evidence="3" type="ORF">AVEN_159928_1</name>
</gene>
<accession>A0A4Y2N597</accession>
<comment type="caution">
    <text evidence="3">The sequence shown here is derived from an EMBL/GenBank/DDBJ whole genome shotgun (WGS) entry which is preliminary data.</text>
</comment>
<dbReference type="AlphaFoldDB" id="A0A4Y2N597"/>
<dbReference type="GO" id="GO:0003676">
    <property type="term" value="F:nucleic acid binding"/>
    <property type="evidence" value="ECO:0007669"/>
    <property type="project" value="InterPro"/>
</dbReference>
<keyword evidence="4" id="KW-1185">Reference proteome</keyword>
<protein>
    <recommendedName>
        <fullName evidence="2">CCHC-type domain-containing protein</fullName>
    </recommendedName>
</protein>